<feature type="domain" description="ATP-dependent helicase C-terminal" evidence="1">
    <location>
        <begin position="341"/>
        <end position="476"/>
    </location>
</feature>
<proteinExistence type="predicted"/>
<evidence type="ECO:0000259" key="1">
    <source>
        <dbReference type="SMART" id="SM00491"/>
    </source>
</evidence>
<reference evidence="2" key="1">
    <citation type="submission" date="2022-10" db="EMBL/GenBank/DDBJ databases">
        <title>The complete genomes of actinobacterial strains from the NBC collection.</title>
        <authorList>
            <person name="Joergensen T.S."/>
            <person name="Alvarez Arevalo M."/>
            <person name="Sterndorff E.B."/>
            <person name="Faurdal D."/>
            <person name="Vuksanovic O."/>
            <person name="Mourched A.-S."/>
            <person name="Charusanti P."/>
            <person name="Shaw S."/>
            <person name="Blin K."/>
            <person name="Weber T."/>
        </authorList>
    </citation>
    <scope>NUCLEOTIDE SEQUENCE</scope>
    <source>
        <strain evidence="2">NBC_00254</strain>
    </source>
</reference>
<dbReference type="Pfam" id="PF00270">
    <property type="entry name" value="DEAD"/>
    <property type="match status" value="1"/>
</dbReference>
<sequence length="834" mass="91758">MMAGLDFGKLTKRSVVDTATEPRRIFAALPTRAPKYARPWDVQTQVWDRWHGRRTESDLLVKMNTGGGKTVVGLLMLKSCLNEDVGPAVYVTPDIYLANQVRSEADALGIETTDDPRSGRFQSGKAILVTYIHKVINGLSVFGVAGDARPRIEIGSVLIDDTHACLATLEDQFTLTIPRAHPAYNALADLFDDALRDQSPSAVRDLAEDVPGVALRIPYWAWADRGDQVLDALHPHRESTNDFRFVWPLIREVLHLCDAAISYSQIEIKPPCPPIDRIPSLSAAKRRIYLTATLADDSVLVTHFDAAPTTIATPITPQTADDLGDRMILTPLDTHPGTTDEEVRDFLVDQAQRHNVVVIVPSRRRASWWQDVAAAVHDSTTIHDGVRALREGHVGLVVLINKYDGVDLPGDACRVLALDGLPEAYSALDRIEALALNESDAMITRQIQRIEQGMGRGVRSNDDHCVVLLLGSKLTQRLRKGGGAAKFSPATRAQLALSEQVADMLHGVPFTELGSVINQCLDRDPEWVTASRDALDGVTYPTTSTVSDIAITEREAFRLAELGRYRDAHDKMREAITAAGGDRRHAGWLKQRAAGYLHLVDPAAALQMQKSAQTDNKAVLRPRNGVEYHRLSSIADQARQAAEYLTARYGNGNELIVGVAAILDDLRPDPDSASVPTFEQAMHDLGLHLGFSAQRPERDTGEGPDVLWSLGELAYLVIECKSGTTTDAIWRHDAEQLSHSMDWFDEKYDHTCSATPVLIHNSNVLHKQASARPGARVITFDKLAKLREAVSNYAAALAADNGYRDFSKVGPHLATRHLNGKLFIQHWGVAPRKL</sequence>
<organism evidence="2 3">
    <name type="scientific">Microbispora hainanensis</name>
    <dbReference type="NCBI Taxonomy" id="568844"/>
    <lineage>
        <taxon>Bacteria</taxon>
        <taxon>Bacillati</taxon>
        <taxon>Actinomycetota</taxon>
        <taxon>Actinomycetes</taxon>
        <taxon>Streptosporangiales</taxon>
        <taxon>Streptosporangiaceae</taxon>
        <taxon>Microbispora</taxon>
    </lineage>
</organism>
<dbReference type="EMBL" id="CP108085">
    <property type="protein sequence ID" value="WUP73566.1"/>
    <property type="molecule type" value="Genomic_DNA"/>
</dbReference>
<dbReference type="Proteomes" id="UP001432011">
    <property type="component" value="Chromosome"/>
</dbReference>
<gene>
    <name evidence="2" type="ORF">OG913_29840</name>
</gene>
<evidence type="ECO:0000313" key="2">
    <source>
        <dbReference type="EMBL" id="WUP73566.1"/>
    </source>
</evidence>
<dbReference type="InterPro" id="IPR006555">
    <property type="entry name" value="ATP-dep_Helicase_C"/>
</dbReference>
<dbReference type="SMART" id="SM00491">
    <property type="entry name" value="HELICc2"/>
    <property type="match status" value="1"/>
</dbReference>
<protein>
    <recommendedName>
        <fullName evidence="1">ATP-dependent helicase C-terminal domain-containing protein</fullName>
    </recommendedName>
</protein>
<dbReference type="Pfam" id="PF13307">
    <property type="entry name" value="Helicase_C_2"/>
    <property type="match status" value="1"/>
</dbReference>
<dbReference type="InterPro" id="IPR027417">
    <property type="entry name" value="P-loop_NTPase"/>
</dbReference>
<accession>A0ABZ1SKQ6</accession>
<dbReference type="InterPro" id="IPR011545">
    <property type="entry name" value="DEAD/DEAH_box_helicase_dom"/>
</dbReference>
<dbReference type="Gene3D" id="3.40.50.300">
    <property type="entry name" value="P-loop containing nucleotide triphosphate hydrolases"/>
    <property type="match status" value="2"/>
</dbReference>
<dbReference type="RefSeq" id="WP_328708848.1">
    <property type="nucleotide sequence ID" value="NZ_CP108085.1"/>
</dbReference>
<dbReference type="SUPFAM" id="SSF52540">
    <property type="entry name" value="P-loop containing nucleoside triphosphate hydrolases"/>
    <property type="match status" value="1"/>
</dbReference>
<name>A0ABZ1SKQ6_9ACTN</name>
<keyword evidence="3" id="KW-1185">Reference proteome</keyword>
<evidence type="ECO:0000313" key="3">
    <source>
        <dbReference type="Proteomes" id="UP001432011"/>
    </source>
</evidence>